<evidence type="ECO:0000256" key="1">
    <source>
        <dbReference type="SAM" id="MobiDB-lite"/>
    </source>
</evidence>
<feature type="compositionally biased region" description="Polar residues" evidence="1">
    <location>
        <begin position="99"/>
        <end position="117"/>
    </location>
</feature>
<gene>
    <name evidence="2" type="primary">LOC115554018</name>
</gene>
<organism evidence="2 3">
    <name type="scientific">Gadus morhua</name>
    <name type="common">Atlantic cod</name>
    <dbReference type="NCBI Taxonomy" id="8049"/>
    <lineage>
        <taxon>Eukaryota</taxon>
        <taxon>Metazoa</taxon>
        <taxon>Chordata</taxon>
        <taxon>Craniata</taxon>
        <taxon>Vertebrata</taxon>
        <taxon>Euteleostomi</taxon>
        <taxon>Actinopterygii</taxon>
        <taxon>Neopterygii</taxon>
        <taxon>Teleostei</taxon>
        <taxon>Neoteleostei</taxon>
        <taxon>Acanthomorphata</taxon>
        <taxon>Zeiogadaria</taxon>
        <taxon>Gadariae</taxon>
        <taxon>Gadiformes</taxon>
        <taxon>Gadoidei</taxon>
        <taxon>Gadidae</taxon>
        <taxon>Gadus</taxon>
    </lineage>
</organism>
<dbReference type="Ensembl" id="ENSGMOT00000065955.1">
    <property type="protein sequence ID" value="ENSGMOP00000032894.1"/>
    <property type="gene ID" value="ENSGMOG00000009782.2"/>
</dbReference>
<reference evidence="2" key="1">
    <citation type="submission" date="2025-08" db="UniProtKB">
        <authorList>
            <consortium name="Ensembl"/>
        </authorList>
    </citation>
    <scope>IDENTIFICATION</scope>
</reference>
<reference evidence="2" key="2">
    <citation type="submission" date="2025-09" db="UniProtKB">
        <authorList>
            <consortium name="Ensembl"/>
        </authorList>
    </citation>
    <scope>IDENTIFICATION</scope>
</reference>
<evidence type="ECO:0000313" key="2">
    <source>
        <dbReference type="Ensembl" id="ENSGMOP00000032894.1"/>
    </source>
</evidence>
<dbReference type="GeneTree" id="ENSGT00940000155182"/>
<proteinExistence type="predicted"/>
<dbReference type="Proteomes" id="UP000694546">
    <property type="component" value="Chromosome 11"/>
</dbReference>
<name>A0A8C5AMR7_GADMO</name>
<evidence type="ECO:0000313" key="3">
    <source>
        <dbReference type="Proteomes" id="UP000694546"/>
    </source>
</evidence>
<keyword evidence="3" id="KW-1185">Reference proteome</keyword>
<protein>
    <submittedName>
        <fullName evidence="2">Glycolipid transfer protein-like</fullName>
    </submittedName>
</protein>
<accession>A0A8C5AMR7</accession>
<sequence>MALLMDHQFRLLPADKQVETRPFLEACSYLPFFIGVSGSSRCSSRAWRTGSGTRPTTPPSGSTTAVCLLLMGCMSQTSSSPCRKVARSRTKNAWRKSESSSTISRLQWTQSTKCSPR</sequence>
<feature type="region of interest" description="Disordered" evidence="1">
    <location>
        <begin position="77"/>
        <end position="117"/>
    </location>
</feature>
<dbReference type="AlphaFoldDB" id="A0A8C5AMR7"/>
<feature type="compositionally biased region" description="Basic residues" evidence="1">
    <location>
        <begin position="84"/>
        <end position="94"/>
    </location>
</feature>